<evidence type="ECO:0000256" key="1">
    <source>
        <dbReference type="ARBA" id="ARBA00005662"/>
    </source>
</evidence>
<protein>
    <submittedName>
        <fullName evidence="4">CapA family protein</fullName>
    </submittedName>
</protein>
<evidence type="ECO:0000313" key="5">
    <source>
        <dbReference type="Proteomes" id="UP001149140"/>
    </source>
</evidence>
<dbReference type="PANTHER" id="PTHR33393:SF11">
    <property type="entry name" value="POLYGLUTAMINE SYNTHESIS ACCESSORY PROTEIN RV0574C-RELATED"/>
    <property type="match status" value="1"/>
</dbReference>
<keyword evidence="5" id="KW-1185">Reference proteome</keyword>
<feature type="signal peptide" evidence="2">
    <location>
        <begin position="1"/>
        <end position="26"/>
    </location>
</feature>
<evidence type="ECO:0000256" key="2">
    <source>
        <dbReference type="SAM" id="SignalP"/>
    </source>
</evidence>
<evidence type="ECO:0000313" key="4">
    <source>
        <dbReference type="EMBL" id="MDA0165616.1"/>
    </source>
</evidence>
<dbReference type="AlphaFoldDB" id="A0A9X3S6Z8"/>
<comment type="similarity">
    <text evidence="1">Belongs to the CapA family.</text>
</comment>
<proteinExistence type="inferred from homology"/>
<organism evidence="4 5">
    <name type="scientific">Solirubrobacter ginsenosidimutans</name>
    <dbReference type="NCBI Taxonomy" id="490573"/>
    <lineage>
        <taxon>Bacteria</taxon>
        <taxon>Bacillati</taxon>
        <taxon>Actinomycetota</taxon>
        <taxon>Thermoleophilia</taxon>
        <taxon>Solirubrobacterales</taxon>
        <taxon>Solirubrobacteraceae</taxon>
        <taxon>Solirubrobacter</taxon>
    </lineage>
</organism>
<accession>A0A9X3S6Z8</accession>
<gene>
    <name evidence="4" type="ORF">OM076_35435</name>
</gene>
<dbReference type="Pfam" id="PF09587">
    <property type="entry name" value="PGA_cap"/>
    <property type="match status" value="1"/>
</dbReference>
<dbReference type="SUPFAM" id="SSF56300">
    <property type="entry name" value="Metallo-dependent phosphatases"/>
    <property type="match status" value="1"/>
</dbReference>
<comment type="caution">
    <text evidence="4">The sequence shown here is derived from an EMBL/GenBank/DDBJ whole genome shotgun (WGS) entry which is preliminary data.</text>
</comment>
<dbReference type="SMART" id="SM00854">
    <property type="entry name" value="PGA_cap"/>
    <property type="match status" value="1"/>
</dbReference>
<dbReference type="CDD" id="cd07381">
    <property type="entry name" value="MPP_CapA"/>
    <property type="match status" value="1"/>
</dbReference>
<sequence>MRLIGTTRTAVAVLLLVLASLAPSWTGETPVTADAVAAAAPKRAPKPVSIAWGGDVTLGSSYGNPPDAGRPLLTAGTEVLKAANLAAVNYEGTFGPGGASKCAGGAKDCFAFQAPPGNAKTLRRAGVDIVNHANNHAFDYGALGWRSTRDALSKAKVEATGAPGELKILSRNGTRVAFLGFSTYAWTNAMGDDAAVAARVKSAAEQADIVVAFLHAGAEGADKQHVPRGPERAFGEFRGDSRHFAHTAIDAGADLVLGSGPHVLRGLELYKNRLVAYSLGNLAGWHNFGTGGRSSLSAIITVALGPAGRFYAARIASFKLDGAGVPHADRGRGAVKLIKSLSRGDFPRSDLKIDRSGLVTATER</sequence>
<reference evidence="4" key="1">
    <citation type="submission" date="2022-10" db="EMBL/GenBank/DDBJ databases">
        <title>The WGS of Solirubrobacter ginsenosidimutans DSM 21036.</title>
        <authorList>
            <person name="Jiang Z."/>
        </authorList>
    </citation>
    <scope>NUCLEOTIDE SEQUENCE</scope>
    <source>
        <strain evidence="4">DSM 21036</strain>
    </source>
</reference>
<dbReference type="InterPro" id="IPR029052">
    <property type="entry name" value="Metallo-depent_PP-like"/>
</dbReference>
<evidence type="ECO:0000259" key="3">
    <source>
        <dbReference type="SMART" id="SM00854"/>
    </source>
</evidence>
<feature type="chain" id="PRO_5040982631" evidence="2">
    <location>
        <begin position="27"/>
        <end position="364"/>
    </location>
</feature>
<keyword evidence="2" id="KW-0732">Signal</keyword>
<dbReference type="Gene3D" id="3.60.21.10">
    <property type="match status" value="1"/>
</dbReference>
<dbReference type="InterPro" id="IPR019079">
    <property type="entry name" value="Capsule_synth_CapA"/>
</dbReference>
<dbReference type="Proteomes" id="UP001149140">
    <property type="component" value="Unassembled WGS sequence"/>
</dbReference>
<dbReference type="InterPro" id="IPR052169">
    <property type="entry name" value="CW_Biosynth-Accessory"/>
</dbReference>
<dbReference type="EMBL" id="JAPDOD010000049">
    <property type="protein sequence ID" value="MDA0165616.1"/>
    <property type="molecule type" value="Genomic_DNA"/>
</dbReference>
<dbReference type="RefSeq" id="WP_270044877.1">
    <property type="nucleotide sequence ID" value="NZ_JAPDOD010000049.1"/>
</dbReference>
<dbReference type="PANTHER" id="PTHR33393">
    <property type="entry name" value="POLYGLUTAMINE SYNTHESIS ACCESSORY PROTEIN RV0574C-RELATED"/>
    <property type="match status" value="1"/>
</dbReference>
<name>A0A9X3S6Z8_9ACTN</name>
<feature type="domain" description="Capsule synthesis protein CapA" evidence="3">
    <location>
        <begin position="49"/>
        <end position="286"/>
    </location>
</feature>